<feature type="non-terminal residue" evidence="2">
    <location>
        <position position="1"/>
    </location>
</feature>
<proteinExistence type="predicted"/>
<dbReference type="Proteomes" id="UP000815325">
    <property type="component" value="Unassembled WGS sequence"/>
</dbReference>
<keyword evidence="3" id="KW-1185">Reference proteome</keyword>
<organism evidence="2 3">
    <name type="scientific">Dunaliella salina</name>
    <name type="common">Green alga</name>
    <name type="synonym">Protococcus salinus</name>
    <dbReference type="NCBI Taxonomy" id="3046"/>
    <lineage>
        <taxon>Eukaryota</taxon>
        <taxon>Viridiplantae</taxon>
        <taxon>Chlorophyta</taxon>
        <taxon>core chlorophytes</taxon>
        <taxon>Chlorophyceae</taxon>
        <taxon>CS clade</taxon>
        <taxon>Chlamydomonadales</taxon>
        <taxon>Dunaliellaceae</taxon>
        <taxon>Dunaliella</taxon>
    </lineage>
</organism>
<sequence>KTSASNAEGQQQSHAAAYAAEFEVDMDGFQLRRSQLEEIVRNEDLRVTLKDERLQRLLSEIDSSSNREKALESALQGPAFQEFADKLLTLMDAAPRRDVEAPAAPPPALCLGQNS</sequence>
<dbReference type="EMBL" id="MU069539">
    <property type="protein sequence ID" value="KAF5839581.1"/>
    <property type="molecule type" value="Genomic_DNA"/>
</dbReference>
<feature type="domain" description="Zinc finger HIT" evidence="1">
    <location>
        <begin position="36"/>
        <end position="89"/>
    </location>
</feature>
<dbReference type="InterPro" id="IPR048371">
    <property type="entry name" value="ZNHIT3_C"/>
</dbReference>
<evidence type="ECO:0000259" key="1">
    <source>
        <dbReference type="Pfam" id="PF21373"/>
    </source>
</evidence>
<evidence type="ECO:0000313" key="2">
    <source>
        <dbReference type="EMBL" id="KAF5839581.1"/>
    </source>
</evidence>
<gene>
    <name evidence="2" type="ORF">DUNSADRAFT_456</name>
</gene>
<evidence type="ECO:0000313" key="3">
    <source>
        <dbReference type="Proteomes" id="UP000815325"/>
    </source>
</evidence>
<name>A0ABQ7GYA9_DUNSA</name>
<reference evidence="2" key="1">
    <citation type="submission" date="2017-08" db="EMBL/GenBank/DDBJ databases">
        <authorList>
            <person name="Polle J.E."/>
            <person name="Barry K."/>
            <person name="Cushman J."/>
            <person name="Schmutz J."/>
            <person name="Tran D."/>
            <person name="Hathwaick L.T."/>
            <person name="Yim W.C."/>
            <person name="Jenkins J."/>
            <person name="Mckie-Krisberg Z.M."/>
            <person name="Prochnik S."/>
            <person name="Lindquist E."/>
            <person name="Dockter R.B."/>
            <person name="Adam C."/>
            <person name="Molina H."/>
            <person name="Bunkerborg J."/>
            <person name="Jin E."/>
            <person name="Buchheim M."/>
            <person name="Magnuson J."/>
        </authorList>
    </citation>
    <scope>NUCLEOTIDE SEQUENCE</scope>
    <source>
        <strain evidence="2">CCAP 19/18</strain>
    </source>
</reference>
<dbReference type="Pfam" id="PF21373">
    <property type="entry name" value="ZNHIT3_C"/>
    <property type="match status" value="1"/>
</dbReference>
<accession>A0ABQ7GYA9</accession>
<protein>
    <recommendedName>
        <fullName evidence="1">Zinc finger HIT domain-containing protein</fullName>
    </recommendedName>
</protein>
<comment type="caution">
    <text evidence="2">The sequence shown here is derived from an EMBL/GenBank/DDBJ whole genome shotgun (WGS) entry which is preliminary data.</text>
</comment>